<comment type="caution">
    <text evidence="6">The sequence shown here is derived from an EMBL/GenBank/DDBJ whole genome shotgun (WGS) entry which is preliminary data.</text>
</comment>
<organism evidence="6 7">
    <name type="scientific">Volvox africanus</name>
    <dbReference type="NCBI Taxonomy" id="51714"/>
    <lineage>
        <taxon>Eukaryota</taxon>
        <taxon>Viridiplantae</taxon>
        <taxon>Chlorophyta</taxon>
        <taxon>core chlorophytes</taxon>
        <taxon>Chlorophyceae</taxon>
        <taxon>CS clade</taxon>
        <taxon>Chlamydomonadales</taxon>
        <taxon>Volvocaceae</taxon>
        <taxon>Volvox</taxon>
    </lineage>
</organism>
<evidence type="ECO:0000256" key="2">
    <source>
        <dbReference type="SAM" id="MobiDB-lite"/>
    </source>
</evidence>
<feature type="compositionally biased region" description="Polar residues" evidence="2">
    <location>
        <begin position="1161"/>
        <end position="1173"/>
    </location>
</feature>
<dbReference type="CDD" id="cd14270">
    <property type="entry name" value="UBA"/>
    <property type="match status" value="1"/>
</dbReference>
<feature type="compositionally biased region" description="Basic and acidic residues" evidence="2">
    <location>
        <begin position="838"/>
        <end position="849"/>
    </location>
</feature>
<dbReference type="GO" id="GO:0042393">
    <property type="term" value="F:histone binding"/>
    <property type="evidence" value="ECO:0007669"/>
    <property type="project" value="TreeGrafter"/>
</dbReference>
<evidence type="ECO:0000313" key="6">
    <source>
        <dbReference type="EMBL" id="GIL61313.1"/>
    </source>
</evidence>
<feature type="compositionally biased region" description="Low complexity" evidence="2">
    <location>
        <begin position="1521"/>
        <end position="1538"/>
    </location>
</feature>
<dbReference type="InterPro" id="IPR026741">
    <property type="entry name" value="SNO"/>
</dbReference>
<protein>
    <recommendedName>
        <fullName evidence="8">UBA domain-containing protein</fullName>
    </recommendedName>
</protein>
<dbReference type="GO" id="GO:0005634">
    <property type="term" value="C:nucleus"/>
    <property type="evidence" value="ECO:0007669"/>
    <property type="project" value="TreeGrafter"/>
</dbReference>
<proteinExistence type="inferred from homology"/>
<feature type="domain" description="Strawberry notch AAA" evidence="4">
    <location>
        <begin position="38"/>
        <end position="350"/>
    </location>
</feature>
<dbReference type="Pfam" id="PF13872">
    <property type="entry name" value="AAA_34"/>
    <property type="match status" value="1"/>
</dbReference>
<evidence type="ECO:0000313" key="7">
    <source>
        <dbReference type="Proteomes" id="UP000747399"/>
    </source>
</evidence>
<dbReference type="InterPro" id="IPR039187">
    <property type="entry name" value="SNO_AAA"/>
</dbReference>
<keyword evidence="7" id="KW-1185">Reference proteome</keyword>
<dbReference type="Gene3D" id="3.40.50.300">
    <property type="entry name" value="P-loop containing nucleotide triphosphate hydrolases"/>
    <property type="match status" value="1"/>
</dbReference>
<feature type="region of interest" description="Disordered" evidence="2">
    <location>
        <begin position="1513"/>
        <end position="1559"/>
    </location>
</feature>
<dbReference type="PANTHER" id="PTHR12706">
    <property type="entry name" value="STRAWBERRY NOTCH-RELATED"/>
    <property type="match status" value="1"/>
</dbReference>
<dbReference type="GO" id="GO:0031490">
    <property type="term" value="F:chromatin DNA binding"/>
    <property type="evidence" value="ECO:0007669"/>
    <property type="project" value="TreeGrafter"/>
</dbReference>
<evidence type="ECO:0000259" key="3">
    <source>
        <dbReference type="Pfam" id="PF13871"/>
    </source>
</evidence>
<feature type="compositionally biased region" description="Low complexity" evidence="2">
    <location>
        <begin position="1444"/>
        <end position="1466"/>
    </location>
</feature>
<evidence type="ECO:0000256" key="1">
    <source>
        <dbReference type="ARBA" id="ARBA00006992"/>
    </source>
</evidence>
<name>A0A8J4F877_9CHLO</name>
<dbReference type="InterPro" id="IPR027417">
    <property type="entry name" value="P-loop_NTPase"/>
</dbReference>
<dbReference type="Pfam" id="PF25373">
    <property type="entry name" value="SBNO"/>
    <property type="match status" value="1"/>
</dbReference>
<dbReference type="Proteomes" id="UP000747399">
    <property type="component" value="Unassembled WGS sequence"/>
</dbReference>
<feature type="compositionally biased region" description="Gly residues" evidence="2">
    <location>
        <begin position="1657"/>
        <end position="1674"/>
    </location>
</feature>
<feature type="region of interest" description="Disordered" evidence="2">
    <location>
        <begin position="1616"/>
        <end position="1677"/>
    </location>
</feature>
<dbReference type="GO" id="GO:0006355">
    <property type="term" value="P:regulation of DNA-templated transcription"/>
    <property type="evidence" value="ECO:0007669"/>
    <property type="project" value="InterPro"/>
</dbReference>
<feature type="domain" description="Strawberry notch helicase C" evidence="3">
    <location>
        <begin position="535"/>
        <end position="898"/>
    </location>
</feature>
<feature type="compositionally biased region" description="Gly residues" evidence="2">
    <location>
        <begin position="1098"/>
        <end position="1107"/>
    </location>
</feature>
<dbReference type="SUPFAM" id="SSF52540">
    <property type="entry name" value="P-loop containing nucleoside triphosphate hydrolases"/>
    <property type="match status" value="1"/>
</dbReference>
<feature type="region of interest" description="Disordered" evidence="2">
    <location>
        <begin position="823"/>
        <end position="849"/>
    </location>
</feature>
<feature type="region of interest" description="Disordered" evidence="2">
    <location>
        <begin position="1092"/>
        <end position="1181"/>
    </location>
</feature>
<dbReference type="EMBL" id="BNCO01000044">
    <property type="protein sequence ID" value="GIL61313.1"/>
    <property type="molecule type" value="Genomic_DNA"/>
</dbReference>
<evidence type="ECO:0000259" key="5">
    <source>
        <dbReference type="Pfam" id="PF25373"/>
    </source>
</evidence>
<dbReference type="InterPro" id="IPR026937">
    <property type="entry name" value="SBNO_Helicase_C_dom"/>
</dbReference>
<dbReference type="Pfam" id="PF13871">
    <property type="entry name" value="Helicase_C_4"/>
    <property type="match status" value="1"/>
</dbReference>
<feature type="region of interest" description="Disordered" evidence="2">
    <location>
        <begin position="1392"/>
        <end position="1466"/>
    </location>
</feature>
<dbReference type="PANTHER" id="PTHR12706:SF33">
    <property type="entry name" value="PROTEIN WITH HELICASE_C DOMAIN"/>
    <property type="match status" value="1"/>
</dbReference>
<sequence>MSGMKDLPKVPPSRCSVRMYAVQLRTGACPTPATLPRRLHSLPLPPSNYPLWDSLPPELVSSGKLSTLQLEGILYACTKHCEMLPSGERAGFFIGDGAGVGKGRQIAGIIIDNFVRGRKRSLWLSTSSDLHADATRDLRDLGCQLTIINNVAALDRESRALGLAKEYREGVLFMTYSTLISQVKGRSRLQQVIDWLVFGAGTNGGPTAGDGAASALSSWDGLIVLDECHKAKNFVPGKEAASTKVASAVIALQERLPRARVLYCSATGVSEVGNMAYMVRMGLWGRGTAFGDFQTFLDSMRRRGVSFMEMLAMEMKAEGKYVARGLSFREAEFTEVEAPLNEQQIRMYDNAAKVWSRVKTQVEAALAATGGGRDVWKAFWSTQQRFFKLLCVSLKVPAVVSEAREALAAGQCVVIGLQTTGEAAADAVGLEPGPVPGFVSPTKEMLLRFVAQHFPVRRTAAADSAAAAAAAAAAGGGGAYGLAAPYSPWGYEEPVPPPGVEVDGGTGGEGEEIPACVSMREELLAAIDSLQLPANFLDEIIDYLGGPGKVAEMTGRKGRVVRVASSGSQPGSRPRLVYELRAKPDSCEMDSLNIAEKDAFLRGSKLVAIISDAASTGISLHASRTAANQRRRRHLTIELPWSADKAIQQLGRSHRSNQVSAPLYKLISTRIGGEKRFAAAVARRLQSLGALTRGDRRAASGVDLSDSNFDSPIGRKSLRRMYDHIMLPTPVLPQGVTLADVFREHPALARARGAGIIYGDGATEARSLAPPGPGESSGSRSVALFDFDDPAVVALHVAALHESCRRSCEDMGLDLPAPKPGAVAAAAGGRGDVTAEDAGSKDADDGRGSGGDVRRFLNRLLGLRVEAQGLLFAYYAAVLGAEIQKARAEGKYSEGLADVAGTRIRLQSRNVMWVDPLSRLVTTNTAFSVDRGLSWEAAKRRLERERLPGDSSGFRMSRRPLGSSYLVLLALQKPGARNLFSIARPNTGAAYFDMDRSDLEAKYLPPPAPGSSAEAQLEGLWRTAYEAALKQCSHGPGCRLGPDCGVGRRITTVNVLSGSVVRVWGVLEAVLSRREMELPKMERTLRVVRVEWGDNEGDGGGGSGGEDGSAQPMREDDNAADMTEGPQPSGSPQVILSCSTDGDDGGGADDTASAPIVDSAGGTSDTAADDTNQGSGGGAAAAAAGFGRCRRNSADADGCATGSSPSSQQHVVGVRYPGALLQEVVLALTATSIQNALAQMQAAGPLSQRTQHAAAAVALIPPDNPTQVDSRVLAQAFRPPRTLLHFFRKPDQGQVGIQGGIGEVSPGTEAHIPADSSADMASAAAAAAGAAAGLLISSTLPVAVAKRERELFVGDAGAVKTEGLAPPSQQQLLKRLPAQGDLGVDASGREVAAPLSSAQPAKRPRFAATPASGRGGGSKHQQQQHALGGGSGGGIMAAFARGHQVQARQQQQRRVAGTQGPASAAAVADDDVIDVVSVDCSERTLCGGTASVERPKPAALSCDVVMLASSDDDNGDGAAGGDTSANAAGRRSGGSVAAKDGDGSDGGDGGEGVTGTVGAKEVGKDVRGFNGTGCDDEYDVDVEVEEDDSADEDLIIEDDGGKEDWDDWQPAKQRDNGAAAGYGSCGHARGRSSHGRSGYVTAKRGSLGTRQAATSRGGVGGKPAAYGGNGGGDGESAAAATTVAKLQGMGFSARQAEKASWMARGDFARAVELCLQGM</sequence>
<comment type="similarity">
    <text evidence="1">Belongs to the SBNO family.</text>
</comment>
<accession>A0A8J4F877</accession>
<feature type="compositionally biased region" description="Polar residues" evidence="2">
    <location>
        <begin position="1126"/>
        <end position="1139"/>
    </location>
</feature>
<dbReference type="InterPro" id="IPR057332">
    <property type="entry name" value="SBNO_a/b_dom"/>
</dbReference>
<evidence type="ECO:0000259" key="4">
    <source>
        <dbReference type="Pfam" id="PF13872"/>
    </source>
</evidence>
<feature type="domain" description="SBNO alpha/beta" evidence="5">
    <location>
        <begin position="933"/>
        <end position="1049"/>
    </location>
</feature>
<reference evidence="6" key="1">
    <citation type="journal article" date="2021" name="Proc. Natl. Acad. Sci. U.S.A.">
        <title>Three genomes in the algal genus Volvox reveal the fate of a haploid sex-determining region after a transition to homothallism.</title>
        <authorList>
            <person name="Yamamoto K."/>
            <person name="Hamaji T."/>
            <person name="Kawai-Toyooka H."/>
            <person name="Matsuzaki R."/>
            <person name="Takahashi F."/>
            <person name="Nishimura Y."/>
            <person name="Kawachi M."/>
            <person name="Noguchi H."/>
            <person name="Minakuchi Y."/>
            <person name="Umen J.G."/>
            <person name="Toyoda A."/>
            <person name="Nozaki H."/>
        </authorList>
    </citation>
    <scope>NUCLEOTIDE SEQUENCE</scope>
    <source>
        <strain evidence="6">NIES-3780</strain>
    </source>
</reference>
<gene>
    <name evidence="6" type="ORF">Vafri_15702</name>
</gene>
<feature type="compositionally biased region" description="Gly residues" evidence="2">
    <location>
        <begin position="1544"/>
        <end position="1555"/>
    </location>
</feature>
<evidence type="ECO:0008006" key="8">
    <source>
        <dbReference type="Google" id="ProtNLM"/>
    </source>
</evidence>